<name>A0A9Q1EAA6_SYNKA</name>
<comment type="caution">
    <text evidence="2">The sequence shown here is derived from an EMBL/GenBank/DDBJ whole genome shotgun (WGS) entry which is preliminary data.</text>
</comment>
<sequence length="90" mass="9739">MAPRELLCRADQGAALESRACNATFLSCNQFLCYRGVVFVRQTQGTLCDQACACWAGNGQSPKSPGTESRRSFGEMGKRCRVTAEGDGVR</sequence>
<dbReference type="EMBL" id="JAINUF010000021">
    <property type="protein sequence ID" value="KAJ8335075.1"/>
    <property type="molecule type" value="Genomic_DNA"/>
</dbReference>
<dbReference type="AlphaFoldDB" id="A0A9Q1EAA6"/>
<feature type="region of interest" description="Disordered" evidence="1">
    <location>
        <begin position="59"/>
        <end position="90"/>
    </location>
</feature>
<proteinExistence type="predicted"/>
<keyword evidence="3" id="KW-1185">Reference proteome</keyword>
<evidence type="ECO:0000313" key="3">
    <source>
        <dbReference type="Proteomes" id="UP001152622"/>
    </source>
</evidence>
<evidence type="ECO:0000256" key="1">
    <source>
        <dbReference type="SAM" id="MobiDB-lite"/>
    </source>
</evidence>
<protein>
    <submittedName>
        <fullName evidence="2">Uncharacterized protein</fullName>
    </submittedName>
</protein>
<feature type="compositionally biased region" description="Basic and acidic residues" evidence="1">
    <location>
        <begin position="68"/>
        <end position="90"/>
    </location>
</feature>
<dbReference type="Proteomes" id="UP001152622">
    <property type="component" value="Chromosome 21"/>
</dbReference>
<reference evidence="2" key="1">
    <citation type="journal article" date="2023" name="Science">
        <title>Genome structures resolve the early diversification of teleost fishes.</title>
        <authorList>
            <person name="Parey E."/>
            <person name="Louis A."/>
            <person name="Montfort J."/>
            <person name="Bouchez O."/>
            <person name="Roques C."/>
            <person name="Iampietro C."/>
            <person name="Lluch J."/>
            <person name="Castinel A."/>
            <person name="Donnadieu C."/>
            <person name="Desvignes T."/>
            <person name="Floi Bucao C."/>
            <person name="Jouanno E."/>
            <person name="Wen M."/>
            <person name="Mejri S."/>
            <person name="Dirks R."/>
            <person name="Jansen H."/>
            <person name="Henkel C."/>
            <person name="Chen W.J."/>
            <person name="Zahm M."/>
            <person name="Cabau C."/>
            <person name="Klopp C."/>
            <person name="Thompson A.W."/>
            <person name="Robinson-Rechavi M."/>
            <person name="Braasch I."/>
            <person name="Lecointre G."/>
            <person name="Bobe J."/>
            <person name="Postlethwait J.H."/>
            <person name="Berthelot C."/>
            <person name="Roest Crollius H."/>
            <person name="Guiguen Y."/>
        </authorList>
    </citation>
    <scope>NUCLEOTIDE SEQUENCE</scope>
    <source>
        <strain evidence="2">WJC10195</strain>
    </source>
</reference>
<accession>A0A9Q1EAA6</accession>
<evidence type="ECO:0000313" key="2">
    <source>
        <dbReference type="EMBL" id="KAJ8335075.1"/>
    </source>
</evidence>
<organism evidence="2 3">
    <name type="scientific">Synaphobranchus kaupii</name>
    <name type="common">Kaup's arrowtooth eel</name>
    <dbReference type="NCBI Taxonomy" id="118154"/>
    <lineage>
        <taxon>Eukaryota</taxon>
        <taxon>Metazoa</taxon>
        <taxon>Chordata</taxon>
        <taxon>Craniata</taxon>
        <taxon>Vertebrata</taxon>
        <taxon>Euteleostomi</taxon>
        <taxon>Actinopterygii</taxon>
        <taxon>Neopterygii</taxon>
        <taxon>Teleostei</taxon>
        <taxon>Anguilliformes</taxon>
        <taxon>Synaphobranchidae</taxon>
        <taxon>Synaphobranchus</taxon>
    </lineage>
</organism>
<gene>
    <name evidence="2" type="ORF">SKAU_G00407140</name>
</gene>